<dbReference type="Pfam" id="PF00106">
    <property type="entry name" value="adh_short"/>
    <property type="match status" value="1"/>
</dbReference>
<organism evidence="4 5">
    <name type="scientific">Galerina marginata (strain CBS 339.88)</name>
    <dbReference type="NCBI Taxonomy" id="685588"/>
    <lineage>
        <taxon>Eukaryota</taxon>
        <taxon>Fungi</taxon>
        <taxon>Dikarya</taxon>
        <taxon>Basidiomycota</taxon>
        <taxon>Agaricomycotina</taxon>
        <taxon>Agaricomycetes</taxon>
        <taxon>Agaricomycetidae</taxon>
        <taxon>Agaricales</taxon>
        <taxon>Agaricineae</taxon>
        <taxon>Strophariaceae</taxon>
        <taxon>Galerina</taxon>
    </lineage>
</organism>
<gene>
    <name evidence="4" type="ORF">GALMADRAFT_277971</name>
</gene>
<dbReference type="Gene3D" id="3.40.50.720">
    <property type="entry name" value="NAD(P)-binding Rossmann-like Domain"/>
    <property type="match status" value="1"/>
</dbReference>
<dbReference type="InterPro" id="IPR002347">
    <property type="entry name" value="SDR_fam"/>
</dbReference>
<reference evidence="5" key="1">
    <citation type="journal article" date="2014" name="Proc. Natl. Acad. Sci. U.S.A.">
        <title>Extensive sampling of basidiomycete genomes demonstrates inadequacy of the white-rot/brown-rot paradigm for wood decay fungi.</title>
        <authorList>
            <person name="Riley R."/>
            <person name="Salamov A.A."/>
            <person name="Brown D.W."/>
            <person name="Nagy L.G."/>
            <person name="Floudas D."/>
            <person name="Held B.W."/>
            <person name="Levasseur A."/>
            <person name="Lombard V."/>
            <person name="Morin E."/>
            <person name="Otillar R."/>
            <person name="Lindquist E.A."/>
            <person name="Sun H."/>
            <person name="LaButti K.M."/>
            <person name="Schmutz J."/>
            <person name="Jabbour D."/>
            <person name="Luo H."/>
            <person name="Baker S.E."/>
            <person name="Pisabarro A.G."/>
            <person name="Walton J.D."/>
            <person name="Blanchette R.A."/>
            <person name="Henrissat B."/>
            <person name="Martin F."/>
            <person name="Cullen D."/>
            <person name="Hibbett D.S."/>
            <person name="Grigoriev I.V."/>
        </authorList>
    </citation>
    <scope>NUCLEOTIDE SEQUENCE [LARGE SCALE GENOMIC DNA]</scope>
    <source>
        <strain evidence="5">CBS 339.88</strain>
    </source>
</reference>
<dbReference type="HOGENOM" id="CLU_010194_44_6_1"/>
<accession>A0A067TFA2</accession>
<dbReference type="PRINTS" id="PR00081">
    <property type="entry name" value="GDHRDH"/>
</dbReference>
<keyword evidence="5" id="KW-1185">Reference proteome</keyword>
<dbReference type="EMBL" id="KL142374">
    <property type="protein sequence ID" value="KDR78574.1"/>
    <property type="molecule type" value="Genomic_DNA"/>
</dbReference>
<dbReference type="InterPro" id="IPR036291">
    <property type="entry name" value="NAD(P)-bd_dom_sf"/>
</dbReference>
<dbReference type="SUPFAM" id="SSF51735">
    <property type="entry name" value="NAD(P)-binding Rossmann-fold domains"/>
    <property type="match status" value="1"/>
</dbReference>
<dbReference type="GO" id="GO:0016491">
    <property type="term" value="F:oxidoreductase activity"/>
    <property type="evidence" value="ECO:0007669"/>
    <property type="project" value="UniProtKB-KW"/>
</dbReference>
<dbReference type="Proteomes" id="UP000027222">
    <property type="component" value="Unassembled WGS sequence"/>
</dbReference>
<dbReference type="AlphaFoldDB" id="A0A067TFA2"/>
<keyword evidence="3" id="KW-0560">Oxidoreductase</keyword>
<evidence type="ECO:0000256" key="3">
    <source>
        <dbReference type="ARBA" id="ARBA00023002"/>
    </source>
</evidence>
<name>A0A067TFA2_GALM3</name>
<dbReference type="OrthoDB" id="191139at2759"/>
<protein>
    <submittedName>
        <fullName evidence="4">Uncharacterized protein</fullName>
    </submittedName>
</protein>
<evidence type="ECO:0000256" key="1">
    <source>
        <dbReference type="ARBA" id="ARBA00006484"/>
    </source>
</evidence>
<proteinExistence type="inferred from homology"/>
<dbReference type="PANTHER" id="PTHR24320">
    <property type="entry name" value="RETINOL DEHYDROGENASE"/>
    <property type="match status" value="1"/>
</dbReference>
<keyword evidence="2" id="KW-0521">NADP</keyword>
<comment type="similarity">
    <text evidence="1">Belongs to the short-chain dehydrogenases/reductases (SDR) family.</text>
</comment>
<sequence>MPSRNSTFEDSLVDLHGRVAIVTGGNTGVGYGTVQLLVHKGAKVYLAARNEQRALDAIQELRKEFETTDSQPGSGGSVEWLQLDLSSPRLAKKSAEEFLRKETRLDILVNNAAMGALGPYTVDEDGLLDPMATNHIGHFVFTDTLLPLMKTTSQEEGSDVRIVNLTSPVHAIVEVDSFAGKATLTKEYGSSLNGRLHTYAYSKLANILHIKELQRRLDSENIVITCIAVHPGAVRTDGASGFIASVPYIGKLFLAIAGPLFFSSWSKGAHNSVFAAASMEVRTNRDMYRGAYLTPVGRVARPSKSALDERLASELCDTTEQVLKDLGI</sequence>
<evidence type="ECO:0000313" key="5">
    <source>
        <dbReference type="Proteomes" id="UP000027222"/>
    </source>
</evidence>
<dbReference type="STRING" id="685588.A0A067TFA2"/>
<evidence type="ECO:0000313" key="4">
    <source>
        <dbReference type="EMBL" id="KDR78574.1"/>
    </source>
</evidence>
<dbReference type="PANTHER" id="PTHR24320:SF282">
    <property type="entry name" value="WW DOMAIN-CONTAINING OXIDOREDUCTASE"/>
    <property type="match status" value="1"/>
</dbReference>
<evidence type="ECO:0000256" key="2">
    <source>
        <dbReference type="ARBA" id="ARBA00022857"/>
    </source>
</evidence>